<feature type="domain" description="GP-PDE" evidence="8">
    <location>
        <begin position="36"/>
        <end position="363"/>
    </location>
</feature>
<evidence type="ECO:0000313" key="10">
    <source>
        <dbReference type="Proteomes" id="UP001352263"/>
    </source>
</evidence>
<sequence>MKHAWNAALIAGAFSLLPLSAQSADIGVKAAHLPAKLVVGHRGASALRPEHTLAAYEKAIDDGADVIEPDLVSTKDGVLVARHENEISGTTDVAARPEFAYRKTTKTIDNVSYTGWFTEDFTLAELKTLRAKERIPANRPANTAYDGQFQIPTLQEVIDLAQRKSKEKGRTIGIYPETKHPSYFKAIGLPMEQRLVDALHANGYRGKKAPVFIQSFEVANLKEIRSMTDLPVVQLLSGSGKPEDFRLSGDSRTYADIASAAGLQEVATYANGIGPSKEMVIPRDAGNNLASPTSLVRDAHAAKLIVHPYTFRPENPFLPANLRQGNPASPSDRGDMAAELEAFLKAGVDGFFTDDPAIGRAVVDALPKKERK</sequence>
<proteinExistence type="inferred from homology"/>
<dbReference type="InterPro" id="IPR017946">
    <property type="entry name" value="PLC-like_Pdiesterase_TIM-brl"/>
</dbReference>
<dbReference type="SUPFAM" id="SSF51695">
    <property type="entry name" value="PLC-like phosphodiesterases"/>
    <property type="match status" value="1"/>
</dbReference>
<dbReference type="Proteomes" id="UP001352263">
    <property type="component" value="Unassembled WGS sequence"/>
</dbReference>
<reference evidence="9 10" key="1">
    <citation type="submission" date="2023-10" db="EMBL/GenBank/DDBJ databases">
        <title>Noviherbaspirillum sp. CPCC 100848 genome assembly.</title>
        <authorList>
            <person name="Li X.Y."/>
            <person name="Fang X.M."/>
        </authorList>
    </citation>
    <scope>NUCLEOTIDE SEQUENCE [LARGE SCALE GENOMIC DNA]</scope>
    <source>
        <strain evidence="9 10">CPCC 100848</strain>
    </source>
</reference>
<comment type="similarity">
    <text evidence="1">Belongs to the glycerophosphoryl diester phosphodiesterase family.</text>
</comment>
<comment type="caution">
    <text evidence="9">The sequence shown here is derived from an EMBL/GenBank/DDBJ whole genome shotgun (WGS) entry which is preliminary data.</text>
</comment>
<evidence type="ECO:0000256" key="3">
    <source>
        <dbReference type="ARBA" id="ARBA00022729"/>
    </source>
</evidence>
<evidence type="ECO:0000256" key="1">
    <source>
        <dbReference type="ARBA" id="ARBA00007277"/>
    </source>
</evidence>
<name>A0ABU6J8R0_9BURK</name>
<feature type="chain" id="PRO_5047141514" description="glycerophosphodiester phosphodiesterase" evidence="7">
    <location>
        <begin position="24"/>
        <end position="372"/>
    </location>
</feature>
<dbReference type="RefSeq" id="WP_326506441.1">
    <property type="nucleotide sequence ID" value="NZ_JAWIIV010000008.1"/>
</dbReference>
<organism evidence="9 10">
    <name type="scientific">Noviherbaspirillum album</name>
    <dbReference type="NCBI Taxonomy" id="3080276"/>
    <lineage>
        <taxon>Bacteria</taxon>
        <taxon>Pseudomonadati</taxon>
        <taxon>Pseudomonadota</taxon>
        <taxon>Betaproteobacteria</taxon>
        <taxon>Burkholderiales</taxon>
        <taxon>Oxalobacteraceae</taxon>
        <taxon>Noviherbaspirillum</taxon>
    </lineage>
</organism>
<evidence type="ECO:0000256" key="6">
    <source>
        <dbReference type="ARBA" id="ARBA00047512"/>
    </source>
</evidence>
<accession>A0ABU6J8R0</accession>
<dbReference type="PANTHER" id="PTHR43620">
    <property type="entry name" value="GLYCEROPHOSPHORYL DIESTER PHOSPHODIESTERASE"/>
    <property type="match status" value="1"/>
</dbReference>
<keyword evidence="5" id="KW-0378">Hydrolase</keyword>
<dbReference type="Gene3D" id="3.20.20.190">
    <property type="entry name" value="Phosphatidylinositol (PI) phosphodiesterase"/>
    <property type="match status" value="1"/>
</dbReference>
<evidence type="ECO:0000259" key="8">
    <source>
        <dbReference type="PROSITE" id="PS51704"/>
    </source>
</evidence>
<evidence type="ECO:0000256" key="5">
    <source>
        <dbReference type="ARBA" id="ARBA00022801"/>
    </source>
</evidence>
<dbReference type="PANTHER" id="PTHR43620:SF7">
    <property type="entry name" value="GLYCEROPHOSPHODIESTER PHOSPHODIESTERASE GDPD5-RELATED"/>
    <property type="match status" value="1"/>
</dbReference>
<evidence type="ECO:0000256" key="7">
    <source>
        <dbReference type="SAM" id="SignalP"/>
    </source>
</evidence>
<keyword evidence="10" id="KW-1185">Reference proteome</keyword>
<evidence type="ECO:0000256" key="4">
    <source>
        <dbReference type="ARBA" id="ARBA00022798"/>
    </source>
</evidence>
<dbReference type="Pfam" id="PF03009">
    <property type="entry name" value="GDPD"/>
    <property type="match status" value="1"/>
</dbReference>
<feature type="signal peptide" evidence="7">
    <location>
        <begin position="1"/>
        <end position="23"/>
    </location>
</feature>
<evidence type="ECO:0000256" key="2">
    <source>
        <dbReference type="ARBA" id="ARBA00012247"/>
    </source>
</evidence>
<dbReference type="EC" id="3.1.4.46" evidence="2"/>
<dbReference type="PROSITE" id="PS51704">
    <property type="entry name" value="GP_PDE"/>
    <property type="match status" value="1"/>
</dbReference>
<evidence type="ECO:0000313" key="9">
    <source>
        <dbReference type="EMBL" id="MEC4719725.1"/>
    </source>
</evidence>
<dbReference type="EMBL" id="JAWIIV010000008">
    <property type="protein sequence ID" value="MEC4719725.1"/>
    <property type="molecule type" value="Genomic_DNA"/>
</dbReference>
<dbReference type="InterPro" id="IPR030395">
    <property type="entry name" value="GP_PDE_dom"/>
</dbReference>
<keyword evidence="4" id="KW-0319">Glycerol metabolism</keyword>
<dbReference type="CDD" id="cd08602">
    <property type="entry name" value="GDPD_ScGlpQ1_like"/>
    <property type="match status" value="1"/>
</dbReference>
<keyword evidence="3 7" id="KW-0732">Signal</keyword>
<gene>
    <name evidence="9" type="ORF">RY831_11245</name>
</gene>
<comment type="catalytic activity">
    <reaction evidence="6">
        <text>a sn-glycero-3-phosphodiester + H2O = an alcohol + sn-glycerol 3-phosphate + H(+)</text>
        <dbReference type="Rhea" id="RHEA:12969"/>
        <dbReference type="ChEBI" id="CHEBI:15377"/>
        <dbReference type="ChEBI" id="CHEBI:15378"/>
        <dbReference type="ChEBI" id="CHEBI:30879"/>
        <dbReference type="ChEBI" id="CHEBI:57597"/>
        <dbReference type="ChEBI" id="CHEBI:83408"/>
        <dbReference type="EC" id="3.1.4.46"/>
    </reaction>
</comment>
<protein>
    <recommendedName>
        <fullName evidence="2">glycerophosphodiester phosphodiesterase</fullName>
        <ecNumber evidence="2">3.1.4.46</ecNumber>
    </recommendedName>
</protein>